<dbReference type="InterPro" id="IPR020846">
    <property type="entry name" value="MFS_dom"/>
</dbReference>
<dbReference type="InterPro" id="IPR050549">
    <property type="entry name" value="MFS_Trehalose_Transporter"/>
</dbReference>
<dbReference type="RefSeq" id="XP_052754497.1">
    <property type="nucleotide sequence ID" value="XM_052898537.1"/>
</dbReference>
<feature type="domain" description="Major facilitator superfamily (MFS) profile" evidence="6">
    <location>
        <begin position="30"/>
        <end position="466"/>
    </location>
</feature>
<dbReference type="GeneID" id="128201467"/>
<evidence type="ECO:0000313" key="8">
    <source>
        <dbReference type="RefSeq" id="XP_052754497.1"/>
    </source>
</evidence>
<accession>A0ABM3MT14</accession>
<reference evidence="8" key="1">
    <citation type="submission" date="2025-08" db="UniProtKB">
        <authorList>
            <consortium name="RefSeq"/>
        </authorList>
    </citation>
    <scope>IDENTIFICATION</scope>
    <source>
        <tissue evidence="8">Whole larvae</tissue>
    </source>
</reference>
<feature type="transmembrane region" description="Helical" evidence="5">
    <location>
        <begin position="342"/>
        <end position="363"/>
    </location>
</feature>
<evidence type="ECO:0000256" key="4">
    <source>
        <dbReference type="ARBA" id="ARBA00023136"/>
    </source>
</evidence>
<dbReference type="Gene3D" id="1.20.1250.20">
    <property type="entry name" value="MFS general substrate transporter like domains"/>
    <property type="match status" value="1"/>
</dbReference>
<feature type="transmembrane region" description="Helical" evidence="5">
    <location>
        <begin position="72"/>
        <end position="94"/>
    </location>
</feature>
<feature type="transmembrane region" description="Helical" evidence="5">
    <location>
        <begin position="311"/>
        <end position="335"/>
    </location>
</feature>
<feature type="transmembrane region" description="Helical" evidence="5">
    <location>
        <begin position="101"/>
        <end position="118"/>
    </location>
</feature>
<evidence type="ECO:0000259" key="6">
    <source>
        <dbReference type="PROSITE" id="PS50850"/>
    </source>
</evidence>
<organism evidence="7 8">
    <name type="scientific">Galleria mellonella</name>
    <name type="common">Greater wax moth</name>
    <dbReference type="NCBI Taxonomy" id="7137"/>
    <lineage>
        <taxon>Eukaryota</taxon>
        <taxon>Metazoa</taxon>
        <taxon>Ecdysozoa</taxon>
        <taxon>Arthropoda</taxon>
        <taxon>Hexapoda</taxon>
        <taxon>Insecta</taxon>
        <taxon>Pterygota</taxon>
        <taxon>Neoptera</taxon>
        <taxon>Endopterygota</taxon>
        <taxon>Lepidoptera</taxon>
        <taxon>Glossata</taxon>
        <taxon>Ditrysia</taxon>
        <taxon>Pyraloidea</taxon>
        <taxon>Pyralidae</taxon>
        <taxon>Galleriinae</taxon>
        <taxon>Galleria</taxon>
    </lineage>
</organism>
<feature type="transmembrane region" description="Helical" evidence="5">
    <location>
        <begin position="273"/>
        <end position="291"/>
    </location>
</feature>
<dbReference type="PANTHER" id="PTHR48021:SF1">
    <property type="entry name" value="GH07001P-RELATED"/>
    <property type="match status" value="1"/>
</dbReference>
<evidence type="ECO:0000256" key="3">
    <source>
        <dbReference type="ARBA" id="ARBA00022989"/>
    </source>
</evidence>
<sequence length="496" mass="55232">MDSCNYEEIPKIIGFSSKHTWRPILRQILIASGALAYPFMYGLSFGSPTVLIPQLRREANSTAAVSDEMESWLSSSMSYGSIPAAIILTILADVIGRKRTCLIVSLTSLSGFLLYYFTSSLTGLLISQSVQGVLAAAQITTSAMVMTEYISPQYRGVFLNIKGASLFWGIWVSNAMGTFLHWKTIGLLGLICAVYSMVTVLIWPESPYWLSAKGRYDECTKSHRWLKGSSLDAEKELKNLIAYKVNDTSDAKSDLSLWKQMTNTLKTMSQREIYKPILVCLSIMAIQQFSGKYVWTVYSIEIIKKITNSESTAYIGMLTLDGVTIGCMYTGCFLTKRFNRRVLLLAPASVGVALLFLLSLYLYLIKLMVISENNIVTVLLLTIFSIAICIGPINIGTVLMGELIPLKCRTACICLLSTTIKMVMATVIKVSPYLFRTSGYHGAFLFYAISTLVIVLLVYKYLPETKDKTLVEIAETFRKLPKTDTLMVPLNDNNKL</sequence>
<evidence type="ECO:0000256" key="2">
    <source>
        <dbReference type="ARBA" id="ARBA00022692"/>
    </source>
</evidence>
<dbReference type="InterPro" id="IPR036259">
    <property type="entry name" value="MFS_trans_sf"/>
</dbReference>
<feature type="transmembrane region" description="Helical" evidence="5">
    <location>
        <begin position="411"/>
        <end position="428"/>
    </location>
</feature>
<proteinExistence type="predicted"/>
<dbReference type="PROSITE" id="PS50850">
    <property type="entry name" value="MFS"/>
    <property type="match status" value="1"/>
</dbReference>
<feature type="transmembrane region" description="Helical" evidence="5">
    <location>
        <begin position="28"/>
        <end position="52"/>
    </location>
</feature>
<feature type="transmembrane region" description="Helical" evidence="5">
    <location>
        <begin position="124"/>
        <end position="145"/>
    </location>
</feature>
<evidence type="ECO:0000313" key="7">
    <source>
        <dbReference type="Proteomes" id="UP001652740"/>
    </source>
</evidence>
<keyword evidence="7" id="KW-1185">Reference proteome</keyword>
<feature type="transmembrane region" description="Helical" evidence="5">
    <location>
        <begin position="440"/>
        <end position="459"/>
    </location>
</feature>
<gene>
    <name evidence="8" type="primary">LOC128201467</name>
</gene>
<dbReference type="Proteomes" id="UP001652740">
    <property type="component" value="Unplaced"/>
</dbReference>
<evidence type="ECO:0000256" key="5">
    <source>
        <dbReference type="SAM" id="Phobius"/>
    </source>
</evidence>
<keyword evidence="4 5" id="KW-0472">Membrane</keyword>
<dbReference type="PANTHER" id="PTHR48021">
    <property type="match status" value="1"/>
</dbReference>
<keyword evidence="3 5" id="KW-1133">Transmembrane helix</keyword>
<protein>
    <submittedName>
        <fullName evidence="8">Facilitated trehalose transporter Tret1-like isoform X1</fullName>
    </submittedName>
</protein>
<dbReference type="SUPFAM" id="SSF103473">
    <property type="entry name" value="MFS general substrate transporter"/>
    <property type="match status" value="1"/>
</dbReference>
<feature type="transmembrane region" description="Helical" evidence="5">
    <location>
        <begin position="185"/>
        <end position="203"/>
    </location>
</feature>
<dbReference type="Pfam" id="PF00083">
    <property type="entry name" value="Sugar_tr"/>
    <property type="match status" value="1"/>
</dbReference>
<comment type="subcellular location">
    <subcellularLocation>
        <location evidence="1">Membrane</location>
        <topology evidence="1">Multi-pass membrane protein</topology>
    </subcellularLocation>
</comment>
<keyword evidence="2 5" id="KW-0812">Transmembrane</keyword>
<feature type="transmembrane region" description="Helical" evidence="5">
    <location>
        <begin position="375"/>
        <end position="399"/>
    </location>
</feature>
<feature type="transmembrane region" description="Helical" evidence="5">
    <location>
        <begin position="157"/>
        <end position="179"/>
    </location>
</feature>
<dbReference type="InterPro" id="IPR005828">
    <property type="entry name" value="MFS_sugar_transport-like"/>
</dbReference>
<evidence type="ECO:0000256" key="1">
    <source>
        <dbReference type="ARBA" id="ARBA00004141"/>
    </source>
</evidence>
<name>A0ABM3MT14_GALME</name>